<protein>
    <submittedName>
        <fullName evidence="2">Uncharacterized protein</fullName>
    </submittedName>
</protein>
<name>A0A5B7H0X3_PORTR</name>
<dbReference type="EMBL" id="VSRR010020887">
    <property type="protein sequence ID" value="MPC63496.1"/>
    <property type="molecule type" value="Genomic_DNA"/>
</dbReference>
<organism evidence="2 3">
    <name type="scientific">Portunus trituberculatus</name>
    <name type="common">Swimming crab</name>
    <name type="synonym">Neptunus trituberculatus</name>
    <dbReference type="NCBI Taxonomy" id="210409"/>
    <lineage>
        <taxon>Eukaryota</taxon>
        <taxon>Metazoa</taxon>
        <taxon>Ecdysozoa</taxon>
        <taxon>Arthropoda</taxon>
        <taxon>Crustacea</taxon>
        <taxon>Multicrustacea</taxon>
        <taxon>Malacostraca</taxon>
        <taxon>Eumalacostraca</taxon>
        <taxon>Eucarida</taxon>
        <taxon>Decapoda</taxon>
        <taxon>Pleocyemata</taxon>
        <taxon>Brachyura</taxon>
        <taxon>Eubrachyura</taxon>
        <taxon>Portunoidea</taxon>
        <taxon>Portunidae</taxon>
        <taxon>Portuninae</taxon>
        <taxon>Portunus</taxon>
    </lineage>
</organism>
<feature type="region of interest" description="Disordered" evidence="1">
    <location>
        <begin position="1"/>
        <end position="63"/>
    </location>
</feature>
<gene>
    <name evidence="2" type="ORF">E2C01_057594</name>
</gene>
<sequence>MAETRFLMNKRVKGDIYEADSTHATHSPQPTAARRPQPPPPCSMHESNTREGKLTARDDGRKG</sequence>
<proteinExistence type="predicted"/>
<dbReference type="Proteomes" id="UP000324222">
    <property type="component" value="Unassembled WGS sequence"/>
</dbReference>
<evidence type="ECO:0000313" key="3">
    <source>
        <dbReference type="Proteomes" id="UP000324222"/>
    </source>
</evidence>
<evidence type="ECO:0000313" key="2">
    <source>
        <dbReference type="EMBL" id="MPC63496.1"/>
    </source>
</evidence>
<feature type="compositionally biased region" description="Basic and acidic residues" evidence="1">
    <location>
        <begin position="47"/>
        <end position="63"/>
    </location>
</feature>
<feature type="compositionally biased region" description="Basic and acidic residues" evidence="1">
    <location>
        <begin position="12"/>
        <end position="23"/>
    </location>
</feature>
<dbReference type="AlphaFoldDB" id="A0A5B7H0X3"/>
<reference evidence="2 3" key="1">
    <citation type="submission" date="2019-05" db="EMBL/GenBank/DDBJ databases">
        <title>Another draft genome of Portunus trituberculatus and its Hox gene families provides insights of decapod evolution.</title>
        <authorList>
            <person name="Jeong J.-H."/>
            <person name="Song I."/>
            <person name="Kim S."/>
            <person name="Choi T."/>
            <person name="Kim D."/>
            <person name="Ryu S."/>
            <person name="Kim W."/>
        </authorList>
    </citation>
    <scope>NUCLEOTIDE SEQUENCE [LARGE SCALE GENOMIC DNA]</scope>
    <source>
        <tissue evidence="2">Muscle</tissue>
    </source>
</reference>
<keyword evidence="3" id="KW-1185">Reference proteome</keyword>
<accession>A0A5B7H0X3</accession>
<evidence type="ECO:0000256" key="1">
    <source>
        <dbReference type="SAM" id="MobiDB-lite"/>
    </source>
</evidence>
<comment type="caution">
    <text evidence="2">The sequence shown here is derived from an EMBL/GenBank/DDBJ whole genome shotgun (WGS) entry which is preliminary data.</text>
</comment>